<keyword evidence="1" id="KW-0812">Transmembrane</keyword>
<dbReference type="PATRIC" id="fig|270351.10.peg.483"/>
<organism evidence="1 2">
    <name type="scientific">Methylobacterium aquaticum</name>
    <dbReference type="NCBI Taxonomy" id="270351"/>
    <lineage>
        <taxon>Bacteria</taxon>
        <taxon>Pseudomonadati</taxon>
        <taxon>Pseudomonadota</taxon>
        <taxon>Alphaproteobacteria</taxon>
        <taxon>Hyphomicrobiales</taxon>
        <taxon>Methylobacteriaceae</taxon>
        <taxon>Methylobacterium</taxon>
    </lineage>
</organism>
<dbReference type="AlphaFoldDB" id="A0A0C6EV93"/>
<dbReference type="OrthoDB" id="5395100at2"/>
<keyword evidence="1" id="KW-0472">Membrane</keyword>
<dbReference type="InterPro" id="IPR023346">
    <property type="entry name" value="Lysozyme-like_dom_sf"/>
</dbReference>
<dbReference type="RefSeq" id="WP_082742369.1">
    <property type="nucleotide sequence ID" value="NZ_AP014704.1"/>
</dbReference>
<dbReference type="EMBL" id="AP014704">
    <property type="protein sequence ID" value="BAQ43961.1"/>
    <property type="molecule type" value="Genomic_DNA"/>
</dbReference>
<dbReference type="SUPFAM" id="SSF53955">
    <property type="entry name" value="Lysozyme-like"/>
    <property type="match status" value="1"/>
</dbReference>
<dbReference type="STRING" id="270351.Maq22A_c02390"/>
<gene>
    <name evidence="1" type="ORF">Maq22A_c02390</name>
</gene>
<dbReference type="Proteomes" id="UP000061432">
    <property type="component" value="Chromosome"/>
</dbReference>
<proteinExistence type="predicted"/>
<reference evidence="2" key="2">
    <citation type="submission" date="2015-01" db="EMBL/GenBank/DDBJ databases">
        <title>Complete genome sequence of Methylobacterium aquaticum strain 22A.</title>
        <authorList>
            <person name="Tani A."/>
            <person name="Ogura Y."/>
            <person name="Hayashi T."/>
        </authorList>
    </citation>
    <scope>NUCLEOTIDE SEQUENCE [LARGE SCALE GENOMIC DNA]</scope>
    <source>
        <strain evidence="2">MA-22A</strain>
    </source>
</reference>
<name>A0A0C6EV93_9HYPH</name>
<evidence type="ECO:0000313" key="1">
    <source>
        <dbReference type="EMBL" id="BAQ43961.1"/>
    </source>
</evidence>
<dbReference type="KEGG" id="maqu:Maq22A_c02390"/>
<sequence>MDKTVPAGAALLLDFIASKEAPEGYGTVYGNNQAKLAKPLTSMTLAEVIAAGPGWTRLFGSSACGRYQFMKATLEGLRDELGLTGREVFGPDLQDRLGYHLLKRRGYEAFMSGSLSTAGFGLKIAQEWASFPVLAATKGQKRSVSRGQSYYAGDGLNKSLVSADAVEIALSKARQAGNAVPVGVPPTLATVPPPTVPRIAIALEPAPTGGLVRSGVQATGGAVRSGLAGLYDAIHRALARKV</sequence>
<protein>
    <submittedName>
        <fullName evidence="1">Putative transmembrane protein</fullName>
    </submittedName>
</protein>
<reference evidence="1 2" key="1">
    <citation type="journal article" date="2015" name="Genome Announc.">
        <title>Complete Genome Sequence of Methylobacterium aquaticum Strain 22A, Isolated from Racomitrium japonicum Moss.</title>
        <authorList>
            <person name="Tani A."/>
            <person name="Ogura Y."/>
            <person name="Hayashi T."/>
            <person name="Kimbara K."/>
        </authorList>
    </citation>
    <scope>NUCLEOTIDE SEQUENCE [LARGE SCALE GENOMIC DNA]</scope>
    <source>
        <strain evidence="1 2">MA-22A</strain>
    </source>
</reference>
<accession>A0A0C6EV93</accession>
<dbReference type="Gene3D" id="1.10.530.10">
    <property type="match status" value="1"/>
</dbReference>
<evidence type="ECO:0000313" key="2">
    <source>
        <dbReference type="Proteomes" id="UP000061432"/>
    </source>
</evidence>